<dbReference type="Gene3D" id="3.40.50.10490">
    <property type="entry name" value="Glucose-6-phosphate isomerase like protein, domain 1"/>
    <property type="match status" value="2"/>
</dbReference>
<organism evidence="9 10">
    <name type="scientific">Neisseria bacilliformis ATCC BAA-1200</name>
    <dbReference type="NCBI Taxonomy" id="888742"/>
    <lineage>
        <taxon>Bacteria</taxon>
        <taxon>Pseudomonadati</taxon>
        <taxon>Pseudomonadota</taxon>
        <taxon>Betaproteobacteria</taxon>
        <taxon>Neisseriales</taxon>
        <taxon>Neisseriaceae</taxon>
        <taxon>Neisseria</taxon>
    </lineage>
</organism>
<keyword evidence="5 7" id="KW-0413">Isomerase</keyword>
<evidence type="ECO:0000313" key="10">
    <source>
        <dbReference type="Proteomes" id="UP000004105"/>
    </source>
</evidence>
<evidence type="ECO:0000256" key="5">
    <source>
        <dbReference type="ARBA" id="ARBA00023235"/>
    </source>
</evidence>
<evidence type="ECO:0000256" key="7">
    <source>
        <dbReference type="HAMAP-Rule" id="MF_00473"/>
    </source>
</evidence>
<comment type="subcellular location">
    <subcellularLocation>
        <location evidence="7">Cytoplasm</location>
    </subcellularLocation>
</comment>
<dbReference type="Gene3D" id="1.10.1390.10">
    <property type="match status" value="1"/>
</dbReference>
<dbReference type="GO" id="GO:0097367">
    <property type="term" value="F:carbohydrate derivative binding"/>
    <property type="evidence" value="ECO:0007669"/>
    <property type="project" value="InterPro"/>
</dbReference>
<dbReference type="InterPro" id="IPR046348">
    <property type="entry name" value="SIS_dom_sf"/>
</dbReference>
<dbReference type="PRINTS" id="PR00662">
    <property type="entry name" value="G6PISOMERASE"/>
</dbReference>
<evidence type="ECO:0000256" key="6">
    <source>
        <dbReference type="ARBA" id="ARBA00029321"/>
    </source>
</evidence>
<dbReference type="InterPro" id="IPR035476">
    <property type="entry name" value="SIS_PGI_1"/>
</dbReference>
<keyword evidence="3 7" id="KW-0312">Gluconeogenesis</keyword>
<evidence type="ECO:0000256" key="1">
    <source>
        <dbReference type="ARBA" id="ARBA00004926"/>
    </source>
</evidence>
<keyword evidence="10" id="KW-1185">Reference proteome</keyword>
<dbReference type="OrthoDB" id="140919at2"/>
<dbReference type="PROSITE" id="PS00174">
    <property type="entry name" value="P_GLUCOSE_ISOMERASE_2"/>
    <property type="match status" value="1"/>
</dbReference>
<comment type="function">
    <text evidence="7">Catalyzes the reversible isomerization of glucose-6-phosphate to fructose-6-phosphate.</text>
</comment>
<dbReference type="CDD" id="cd05016">
    <property type="entry name" value="SIS_PGI_2"/>
    <property type="match status" value="1"/>
</dbReference>
<name>F2B8T8_9NEIS</name>
<dbReference type="InterPro" id="IPR023096">
    <property type="entry name" value="G6P_Isomerase_C"/>
</dbReference>
<keyword evidence="7" id="KW-0963">Cytoplasm</keyword>
<dbReference type="SUPFAM" id="SSF53697">
    <property type="entry name" value="SIS domain"/>
    <property type="match status" value="1"/>
</dbReference>
<dbReference type="InterPro" id="IPR001672">
    <property type="entry name" value="G6P_Isomerase"/>
</dbReference>
<dbReference type="InterPro" id="IPR018189">
    <property type="entry name" value="Phosphoglucose_isomerase_CS"/>
</dbReference>
<dbReference type="PANTHER" id="PTHR11469:SF1">
    <property type="entry name" value="GLUCOSE-6-PHOSPHATE ISOMERASE"/>
    <property type="match status" value="1"/>
</dbReference>
<comment type="pathway">
    <text evidence="7">Carbohydrate biosynthesis; gluconeogenesis.</text>
</comment>
<dbReference type="InterPro" id="IPR035482">
    <property type="entry name" value="SIS_PGI_2"/>
</dbReference>
<evidence type="ECO:0000256" key="3">
    <source>
        <dbReference type="ARBA" id="ARBA00022432"/>
    </source>
</evidence>
<evidence type="ECO:0000256" key="8">
    <source>
        <dbReference type="RuleBase" id="RU000612"/>
    </source>
</evidence>
<dbReference type="PANTHER" id="PTHR11469">
    <property type="entry name" value="GLUCOSE-6-PHOSPHATE ISOMERASE"/>
    <property type="match status" value="1"/>
</dbReference>
<dbReference type="CDD" id="cd05015">
    <property type="entry name" value="SIS_PGI_1"/>
    <property type="match status" value="1"/>
</dbReference>
<dbReference type="GO" id="GO:0006094">
    <property type="term" value="P:gluconeogenesis"/>
    <property type="evidence" value="ECO:0007669"/>
    <property type="project" value="UniProtKB-UniRule"/>
</dbReference>
<dbReference type="GO" id="GO:0048029">
    <property type="term" value="F:monosaccharide binding"/>
    <property type="evidence" value="ECO:0007669"/>
    <property type="project" value="TreeGrafter"/>
</dbReference>
<dbReference type="HOGENOM" id="CLU_017947_3_1_4"/>
<dbReference type="NCBIfam" id="NF001211">
    <property type="entry name" value="PRK00179.1"/>
    <property type="match status" value="1"/>
</dbReference>
<protein>
    <recommendedName>
        <fullName evidence="7">Glucose-6-phosphate isomerase</fullName>
        <shortName evidence="7">GPI</shortName>
        <ecNumber evidence="7">5.3.1.9</ecNumber>
    </recommendedName>
    <alternativeName>
        <fullName evidence="7">Phosphoglucose isomerase</fullName>
        <shortName evidence="7">PGI</shortName>
    </alternativeName>
    <alternativeName>
        <fullName evidence="7">Phosphohexose isomerase</fullName>
        <shortName evidence="7">PHI</shortName>
    </alternativeName>
</protein>
<comment type="catalytic activity">
    <reaction evidence="6 7 8">
        <text>alpha-D-glucose 6-phosphate = beta-D-fructose 6-phosphate</text>
        <dbReference type="Rhea" id="RHEA:11816"/>
        <dbReference type="ChEBI" id="CHEBI:57634"/>
        <dbReference type="ChEBI" id="CHEBI:58225"/>
        <dbReference type="EC" id="5.3.1.9"/>
    </reaction>
</comment>
<dbReference type="GO" id="GO:0005829">
    <property type="term" value="C:cytosol"/>
    <property type="evidence" value="ECO:0007669"/>
    <property type="project" value="TreeGrafter"/>
</dbReference>
<dbReference type="GO" id="GO:0004347">
    <property type="term" value="F:glucose-6-phosphate isomerase activity"/>
    <property type="evidence" value="ECO:0007669"/>
    <property type="project" value="UniProtKB-UniRule"/>
</dbReference>
<feature type="active site" evidence="7">
    <location>
        <position position="492"/>
    </location>
</feature>
<dbReference type="Proteomes" id="UP000004105">
    <property type="component" value="Unassembled WGS sequence"/>
</dbReference>
<dbReference type="UniPathway" id="UPA00138"/>
<accession>F2B8T8</accession>
<dbReference type="RefSeq" id="WP_007341203.1">
    <property type="nucleotide sequence ID" value="NZ_GL878494.1"/>
</dbReference>
<gene>
    <name evidence="7 9" type="primary">pgi</name>
    <name evidence="9" type="ORF">HMPREF9123_0188</name>
</gene>
<dbReference type="EC" id="5.3.1.9" evidence="7"/>
<dbReference type="GO" id="GO:0006096">
    <property type="term" value="P:glycolytic process"/>
    <property type="evidence" value="ECO:0007669"/>
    <property type="project" value="UniProtKB-UniRule"/>
</dbReference>
<dbReference type="AlphaFoldDB" id="F2B8T8"/>
<feature type="active site" description="Proton donor" evidence="7">
    <location>
        <position position="353"/>
    </location>
</feature>
<evidence type="ECO:0000256" key="4">
    <source>
        <dbReference type="ARBA" id="ARBA00023152"/>
    </source>
</evidence>
<evidence type="ECO:0000256" key="2">
    <source>
        <dbReference type="ARBA" id="ARBA00006604"/>
    </source>
</evidence>
<keyword evidence="4 7" id="KW-0324">Glycolysis</keyword>
<dbReference type="Pfam" id="PF00342">
    <property type="entry name" value="PGI"/>
    <property type="match status" value="1"/>
</dbReference>
<feature type="active site" evidence="7">
    <location>
        <position position="384"/>
    </location>
</feature>
<dbReference type="GO" id="GO:0051156">
    <property type="term" value="P:glucose 6-phosphate metabolic process"/>
    <property type="evidence" value="ECO:0007669"/>
    <property type="project" value="TreeGrafter"/>
</dbReference>
<comment type="similarity">
    <text evidence="2 7 8">Belongs to the GPI family.</text>
</comment>
<reference evidence="9 10" key="1">
    <citation type="submission" date="2011-02" db="EMBL/GenBank/DDBJ databases">
        <authorList>
            <person name="Muzny D."/>
            <person name="Qin X."/>
            <person name="Deng J."/>
            <person name="Jiang H."/>
            <person name="Liu Y."/>
            <person name="Qu J."/>
            <person name="Song X.-Z."/>
            <person name="Zhang L."/>
            <person name="Thornton R."/>
            <person name="Coyle M."/>
            <person name="Francisco L."/>
            <person name="Jackson L."/>
            <person name="Javaid M."/>
            <person name="Korchina V."/>
            <person name="Kovar C."/>
            <person name="Mata R."/>
            <person name="Mathew T."/>
            <person name="Ngo R."/>
            <person name="Nguyen L."/>
            <person name="Nguyen N."/>
            <person name="Okwuonu G."/>
            <person name="Ongeri F."/>
            <person name="Pham C."/>
            <person name="Simmons D."/>
            <person name="Wilczek-Boney K."/>
            <person name="Hale W."/>
            <person name="Jakkamsetti A."/>
            <person name="Pham P."/>
            <person name="Ruth R."/>
            <person name="San Lucas F."/>
            <person name="Warren J."/>
            <person name="Zhang J."/>
            <person name="Zhao Z."/>
            <person name="Zhou C."/>
            <person name="Zhu D."/>
            <person name="Lee S."/>
            <person name="Bess C."/>
            <person name="Blankenburg K."/>
            <person name="Forbes L."/>
            <person name="Fu Q."/>
            <person name="Gubbala S."/>
            <person name="Hirani K."/>
            <person name="Jayaseelan J.C."/>
            <person name="Lara F."/>
            <person name="Munidasa M."/>
            <person name="Palculict T."/>
            <person name="Patil S."/>
            <person name="Pu L.-L."/>
            <person name="Saada N."/>
            <person name="Tang L."/>
            <person name="Weissenberger G."/>
            <person name="Zhu Y."/>
            <person name="Hemphill L."/>
            <person name="Shang Y."/>
            <person name="Youmans B."/>
            <person name="Ayvaz T."/>
            <person name="Ross M."/>
            <person name="Santibanez J."/>
            <person name="Aqrawi P."/>
            <person name="Gross S."/>
            <person name="Joshi V."/>
            <person name="Fowler G."/>
            <person name="Nazareth L."/>
            <person name="Reid J."/>
            <person name="Worley K."/>
            <person name="Petrosino J."/>
            <person name="Highlander S."/>
            <person name="Gibbs R."/>
        </authorList>
    </citation>
    <scope>NUCLEOTIDE SEQUENCE [LARGE SCALE GENOMIC DNA]</scope>
    <source>
        <strain evidence="9 10">ATCC BAA-1200</strain>
    </source>
</reference>
<dbReference type="HAMAP" id="MF_00473">
    <property type="entry name" value="G6P_isomerase"/>
    <property type="match status" value="1"/>
</dbReference>
<dbReference type="EMBL" id="AFAY01000003">
    <property type="protein sequence ID" value="EGF12208.1"/>
    <property type="molecule type" value="Genomic_DNA"/>
</dbReference>
<dbReference type="STRING" id="267212.GCA_001063965_01546"/>
<proteinExistence type="inferred from homology"/>
<comment type="caution">
    <text evidence="9">The sequence shown here is derived from an EMBL/GenBank/DDBJ whole genome shotgun (WGS) entry which is preliminary data.</text>
</comment>
<dbReference type="PROSITE" id="PS51463">
    <property type="entry name" value="P_GLUCOSE_ISOMERASE_3"/>
    <property type="match status" value="1"/>
</dbReference>
<comment type="pathway">
    <text evidence="1 7 8">Carbohydrate degradation; glycolysis; D-glyceraldehyde 3-phosphate and glycerone phosphate from D-glucose: step 2/4.</text>
</comment>
<evidence type="ECO:0000313" key="9">
    <source>
        <dbReference type="EMBL" id="EGF12208.1"/>
    </source>
</evidence>
<dbReference type="PROSITE" id="PS00765">
    <property type="entry name" value="P_GLUCOSE_ISOMERASE_1"/>
    <property type="match status" value="1"/>
</dbReference>
<dbReference type="UniPathway" id="UPA00109">
    <property type="reaction ID" value="UER00181"/>
</dbReference>
<sequence length="528" mass="57392">MPDITQTAAWQALARHRRDTAGISIRDRFAAEPDRFARMHGQIHGLLADYSKNRIGEDTLSLLVSLAETARLPQKMQAVRRGEPVNASEGRPALHAALRLPPDAPPVCASGENVLPEIRRERERALDFADRLISGAYANADGLPFTDLVNIGIGGSDLGARMAAAALAPYHTRLRVHFAANADGAELSAALAGLDPRRTLFALASKSFTTPETLLNAHAARDWLRQGGVGENELPRHFAAVSAHAEAAAAFGIAAENRFAMPEGVGGRYSVWSPVGLPLMAAVGSEHFRAFLAGGHAMDEHFFTAPLRRNLPAILGLIGIWYNNFHGAQTHAVVPYTHLLRHLPAHLQQLDMESNGKSVTQSGEPVACDTGSIFWGGEGVNSQHAFFQLLHQGTRLVPVDFIVPVNTPEAAQNRRFTAANAFAQAEALMLGKTDPAPHRRFEGNRPSNTLLIDRLDPFTLGLLIALYEHRTFVQAAVWDTNPFDQWGVQYGKTLAQTILSELDGGENRPHDHSTAALIARFRQQDKSA</sequence>